<name>A0A7Z7FJZ6_9BURK</name>
<dbReference type="EMBL" id="FNDI01000022">
    <property type="protein sequence ID" value="SDI70385.1"/>
    <property type="molecule type" value="Genomic_DNA"/>
</dbReference>
<gene>
    <name evidence="2" type="ORF">SAMN04487926_12245</name>
</gene>
<dbReference type="RefSeq" id="WP_091785446.1">
    <property type="nucleotide sequence ID" value="NZ_FNDI01000022.1"/>
</dbReference>
<keyword evidence="3" id="KW-1185">Reference proteome</keyword>
<dbReference type="Proteomes" id="UP000198900">
    <property type="component" value="Unassembled WGS sequence"/>
</dbReference>
<reference evidence="2" key="1">
    <citation type="submission" date="2016-10" db="EMBL/GenBank/DDBJ databases">
        <authorList>
            <person name="Varghese N."/>
            <person name="Submissions S."/>
        </authorList>
    </citation>
    <scope>NUCLEOTIDE SEQUENCE [LARGE SCALE GENOMIC DNA]</scope>
    <source>
        <strain evidence="2">YR281</strain>
    </source>
</reference>
<keyword evidence="2" id="KW-0540">Nuclease</keyword>
<evidence type="ECO:0000313" key="2">
    <source>
        <dbReference type="EMBL" id="SDI70385.1"/>
    </source>
</evidence>
<dbReference type="Pfam" id="PF13391">
    <property type="entry name" value="HNH_2"/>
    <property type="match status" value="1"/>
</dbReference>
<dbReference type="AlphaFoldDB" id="A0A7Z7FJZ6"/>
<protein>
    <submittedName>
        <fullName evidence="2">HNH endonuclease</fullName>
    </submittedName>
</protein>
<feature type="domain" description="HNH nuclease" evidence="1">
    <location>
        <begin position="242"/>
        <end position="294"/>
    </location>
</feature>
<sequence length="344" mass="39020">MSNVLPPARPTSKRPVRELLIEAGHDVSAWSVTNTGRAIANPNDNISRNTAWSFPGKDDEPLVVCIWFNGLTITGDESFYLGNDRAYRQRLLDLDNGERRNDVRNRLRTWTSRSLQLDLAIQDAYKRNRPVRLILVDGDDVDESEADRASTVSARSLDPDIWWVHEYDFSVAGGGGYRIVRGGDPPVRDVEEATPDIPDLGDDPLLQEFVQTLDETERDAVIKARVGQGPYRDALFERWGGCSVTSVTMKDLLTASHIKPWSQCETAAERISVSNGLLLVPTLDRLFDRGFITFGDDFKIRISSQLSLAHQRHLGVDPNTQLRLRHFDDLQPYLKWHRERVFKP</sequence>
<comment type="caution">
    <text evidence="2">The sequence shown here is derived from an EMBL/GenBank/DDBJ whole genome shotgun (WGS) entry which is preliminary data.</text>
</comment>
<dbReference type="InterPro" id="IPR003615">
    <property type="entry name" value="HNH_nuc"/>
</dbReference>
<keyword evidence="2" id="KW-0255">Endonuclease</keyword>
<accession>A0A7Z7FJZ6</accession>
<organism evidence="2 3">
    <name type="scientific">Paraburkholderia steynii</name>
    <dbReference type="NCBI Taxonomy" id="1245441"/>
    <lineage>
        <taxon>Bacteria</taxon>
        <taxon>Pseudomonadati</taxon>
        <taxon>Pseudomonadota</taxon>
        <taxon>Betaproteobacteria</taxon>
        <taxon>Burkholderiales</taxon>
        <taxon>Burkholderiaceae</taxon>
        <taxon>Paraburkholderia</taxon>
    </lineage>
</organism>
<dbReference type="GO" id="GO:0004519">
    <property type="term" value="F:endonuclease activity"/>
    <property type="evidence" value="ECO:0007669"/>
    <property type="project" value="UniProtKB-KW"/>
</dbReference>
<evidence type="ECO:0000313" key="3">
    <source>
        <dbReference type="Proteomes" id="UP000198900"/>
    </source>
</evidence>
<proteinExistence type="predicted"/>
<evidence type="ECO:0000259" key="1">
    <source>
        <dbReference type="Pfam" id="PF13391"/>
    </source>
</evidence>
<keyword evidence="2" id="KW-0378">Hydrolase</keyword>